<dbReference type="InterPro" id="IPR036815">
    <property type="entry name" value="14-3-3_dom_sf"/>
</dbReference>
<keyword evidence="7" id="KW-1185">Reference proteome</keyword>
<organism evidence="6 7">
    <name type="scientific">Salarias fasciatus</name>
    <name type="common">Jewelled blenny</name>
    <name type="synonym">Blennius fasciatus</name>
    <dbReference type="NCBI Taxonomy" id="181472"/>
    <lineage>
        <taxon>Eukaryota</taxon>
        <taxon>Metazoa</taxon>
        <taxon>Chordata</taxon>
        <taxon>Craniata</taxon>
        <taxon>Vertebrata</taxon>
        <taxon>Euteleostomi</taxon>
        <taxon>Actinopterygii</taxon>
        <taxon>Neopterygii</taxon>
        <taxon>Teleostei</taxon>
        <taxon>Neoteleostei</taxon>
        <taxon>Acanthomorphata</taxon>
        <taxon>Ovalentaria</taxon>
        <taxon>Blenniimorphae</taxon>
        <taxon>Blenniiformes</taxon>
        <taxon>Blennioidei</taxon>
        <taxon>Blenniidae</taxon>
        <taxon>Salariinae</taxon>
        <taxon>Salarias</taxon>
    </lineage>
</organism>
<reference evidence="6" key="2">
    <citation type="submission" date="2025-08" db="UniProtKB">
        <authorList>
            <consortium name="Ensembl"/>
        </authorList>
    </citation>
    <scope>IDENTIFICATION</scope>
</reference>
<evidence type="ECO:0000256" key="3">
    <source>
        <dbReference type="PIRSR" id="PIRSR000868-1"/>
    </source>
</evidence>
<dbReference type="Gene3D" id="1.20.190.20">
    <property type="entry name" value="14-3-3 domain"/>
    <property type="match status" value="1"/>
</dbReference>
<dbReference type="Pfam" id="PF00244">
    <property type="entry name" value="14-3-3"/>
    <property type="match status" value="1"/>
</dbReference>
<dbReference type="SUPFAM" id="SSF48445">
    <property type="entry name" value="14-3-3 protein"/>
    <property type="match status" value="1"/>
</dbReference>
<accession>A0A672HQF7</accession>
<protein>
    <submittedName>
        <fullName evidence="6">14-3-3-like protein</fullName>
    </submittedName>
</protein>
<feature type="region of interest" description="Disordered" evidence="4">
    <location>
        <begin position="235"/>
        <end position="258"/>
    </location>
</feature>
<evidence type="ECO:0000256" key="4">
    <source>
        <dbReference type="SAM" id="MobiDB-lite"/>
    </source>
</evidence>
<dbReference type="InterPro" id="IPR023409">
    <property type="entry name" value="14-3-3_CS"/>
</dbReference>
<evidence type="ECO:0000256" key="1">
    <source>
        <dbReference type="ARBA" id="ARBA00006141"/>
    </source>
</evidence>
<dbReference type="CDD" id="cd08774">
    <property type="entry name" value="14-3-3"/>
    <property type="match status" value="1"/>
</dbReference>
<reference evidence="6" key="3">
    <citation type="submission" date="2025-09" db="UniProtKB">
        <authorList>
            <consortium name="Ensembl"/>
        </authorList>
    </citation>
    <scope>IDENTIFICATION</scope>
</reference>
<feature type="compositionally biased region" description="Low complexity" evidence="4">
    <location>
        <begin position="245"/>
        <end position="258"/>
    </location>
</feature>
<dbReference type="InParanoid" id="A0A672HQF7"/>
<reference evidence="6" key="1">
    <citation type="submission" date="2019-06" db="EMBL/GenBank/DDBJ databases">
        <authorList>
            <consortium name="Wellcome Sanger Institute Data Sharing"/>
        </authorList>
    </citation>
    <scope>NUCLEOTIDE SEQUENCE [LARGE SCALE GENOMIC DNA]</scope>
</reference>
<feature type="site" description="Interaction with phosphoserine on interacting protein" evidence="3">
    <location>
        <position position="61"/>
    </location>
</feature>
<dbReference type="InterPro" id="IPR000308">
    <property type="entry name" value="14-3-3"/>
</dbReference>
<sequence>MVDRKTQGMLGQLLEVAERYDDMVKAMKAVAECASSEKTELTIDERNLLSVAYKNAVGERRSSHRAISNWLRENKDKGDLPQIKQVKEEVEKELNKICCEVLDLLDKHMIPFAATAESKVFYLKMKGDYYRYKAEVAGDNKEDIKNSEAAYQAAFDVSEKEMSTTNPIRLGLALNFSVFYYEIKCSPKEARELAKKAFDDAIVDLESSNPETQKDSTLILQLLKDNLTLWTADAQLDGEGEGGEQVEQVEQTEQPTEK</sequence>
<dbReference type="Ensembl" id="ENSSFAT00005032393.1">
    <property type="protein sequence ID" value="ENSSFAP00005031262.1"/>
    <property type="gene ID" value="ENSSFAG00005015876.1"/>
</dbReference>
<name>A0A672HQF7_SALFA</name>
<comment type="subunit">
    <text evidence="2">Homodimer, and heterodimer with other family members.</text>
</comment>
<dbReference type="PROSITE" id="PS00796">
    <property type="entry name" value="1433_1"/>
    <property type="match status" value="1"/>
</dbReference>
<dbReference type="PANTHER" id="PTHR18860">
    <property type="entry name" value="14-3-3 PROTEIN"/>
    <property type="match status" value="1"/>
</dbReference>
<evidence type="ECO:0000259" key="5">
    <source>
        <dbReference type="SMART" id="SM00101"/>
    </source>
</evidence>
<evidence type="ECO:0000313" key="6">
    <source>
        <dbReference type="Ensembl" id="ENSSFAP00005031262.1"/>
    </source>
</evidence>
<dbReference type="SMART" id="SM00101">
    <property type="entry name" value="14_3_3"/>
    <property type="match status" value="1"/>
</dbReference>
<evidence type="ECO:0000313" key="7">
    <source>
        <dbReference type="Proteomes" id="UP000472267"/>
    </source>
</evidence>
<feature type="site" description="Interaction with phosphoserine on interacting protein" evidence="3">
    <location>
        <position position="131"/>
    </location>
</feature>
<dbReference type="OMA" id="SAWRIVH"/>
<dbReference type="AlphaFoldDB" id="A0A672HQF7"/>
<comment type="similarity">
    <text evidence="1">Belongs to the 14-3-3 family.</text>
</comment>
<dbReference type="OrthoDB" id="10260625at2759"/>
<dbReference type="PRINTS" id="PR00305">
    <property type="entry name" value="1433ZETA"/>
</dbReference>
<dbReference type="PIRSF" id="PIRSF000868">
    <property type="entry name" value="14-3-3"/>
    <property type="match status" value="1"/>
</dbReference>
<dbReference type="GeneID" id="115409122"/>
<dbReference type="InterPro" id="IPR023410">
    <property type="entry name" value="14-3-3_domain"/>
</dbReference>
<evidence type="ECO:0000256" key="2">
    <source>
        <dbReference type="ARBA" id="ARBA00011625"/>
    </source>
</evidence>
<dbReference type="Proteomes" id="UP000472267">
    <property type="component" value="Chromosome 22"/>
</dbReference>
<feature type="domain" description="14-3-3" evidence="5">
    <location>
        <begin position="4"/>
        <end position="244"/>
    </location>
</feature>
<gene>
    <name evidence="6" type="primary">LOC115409122</name>
</gene>
<proteinExistence type="inferred from homology"/>
<dbReference type="RefSeq" id="XP_029975978.1">
    <property type="nucleotide sequence ID" value="XM_030120118.1"/>
</dbReference>